<proteinExistence type="predicted"/>
<gene>
    <name evidence="1" type="ORF">TBRA_LOCUS8995</name>
</gene>
<dbReference type="PANTHER" id="PTHR31511:SF12">
    <property type="entry name" value="RHO TERMINATION FACTOR N-TERMINAL DOMAIN-CONTAINING PROTEIN"/>
    <property type="match status" value="1"/>
</dbReference>
<organism evidence="1 2">
    <name type="scientific">Trichogramma brassicae</name>
    <dbReference type="NCBI Taxonomy" id="86971"/>
    <lineage>
        <taxon>Eukaryota</taxon>
        <taxon>Metazoa</taxon>
        <taxon>Ecdysozoa</taxon>
        <taxon>Arthropoda</taxon>
        <taxon>Hexapoda</taxon>
        <taxon>Insecta</taxon>
        <taxon>Pterygota</taxon>
        <taxon>Neoptera</taxon>
        <taxon>Endopterygota</taxon>
        <taxon>Hymenoptera</taxon>
        <taxon>Apocrita</taxon>
        <taxon>Proctotrupomorpha</taxon>
        <taxon>Chalcidoidea</taxon>
        <taxon>Trichogrammatidae</taxon>
        <taxon>Trichogramma</taxon>
    </lineage>
</organism>
<reference evidence="1 2" key="1">
    <citation type="submission" date="2020-02" db="EMBL/GenBank/DDBJ databases">
        <authorList>
            <person name="Ferguson B K."/>
        </authorList>
    </citation>
    <scope>NUCLEOTIDE SEQUENCE [LARGE SCALE GENOMIC DNA]</scope>
</reference>
<dbReference type="SUPFAM" id="SSF53098">
    <property type="entry name" value="Ribonuclease H-like"/>
    <property type="match status" value="1"/>
</dbReference>
<dbReference type="GO" id="GO:0071897">
    <property type="term" value="P:DNA biosynthetic process"/>
    <property type="evidence" value="ECO:0007669"/>
    <property type="project" value="UniProtKB-ARBA"/>
</dbReference>
<dbReference type="SUPFAM" id="SSF56672">
    <property type="entry name" value="DNA/RNA polymerases"/>
    <property type="match status" value="1"/>
</dbReference>
<evidence type="ECO:0000313" key="1">
    <source>
        <dbReference type="EMBL" id="CAB0037158.1"/>
    </source>
</evidence>
<dbReference type="InterPro" id="IPR012337">
    <property type="entry name" value="RNaseH-like_sf"/>
</dbReference>
<dbReference type="EMBL" id="CADCXV010000846">
    <property type="protein sequence ID" value="CAB0037158.1"/>
    <property type="molecule type" value="Genomic_DNA"/>
</dbReference>
<dbReference type="PANTHER" id="PTHR31511">
    <property type="entry name" value="PROTEIN CBG23764"/>
    <property type="match status" value="1"/>
</dbReference>
<protein>
    <recommendedName>
        <fullName evidence="3">DNA-directed DNA polymerase</fullName>
    </recommendedName>
</protein>
<dbReference type="Gene3D" id="3.90.1600.10">
    <property type="entry name" value="Palm domain of DNA polymerase"/>
    <property type="match status" value="1"/>
</dbReference>
<dbReference type="OrthoDB" id="7653437at2759"/>
<dbReference type="InterPro" id="IPR038563">
    <property type="entry name" value="Endonuclease_7_sf"/>
</dbReference>
<evidence type="ECO:0008006" key="3">
    <source>
        <dbReference type="Google" id="ProtNLM"/>
    </source>
</evidence>
<sequence>MFRARAARASSKSTRIQKKSTWISRKSVVIAFFSAHDRSTWNPCMTHVESLYDPRGIPHDYSEVIEELRRALRSGDRIDEAVINDGIRYLENALSSILSRSKKHKYQSQLSHLLSIRARYEKRGSGLSDDEVRIKWEDVKSAFSCRIRTGQIVNFKHKDATAFLEDAFTIFDKQIKETLAEHSMIKVNVELAAEYMTLNKDGEVIFGDKYFNTKNEHISQSTDLGEWFTTNVQESILKQMEEFAEEGSGWTLSKILHLLVNFNKYNPSRVGSFIPLPDTIDKKNACVNVKNFDNLCFKWAILAALYSEEKKNKDRVEQYKKFENDLNFSGIEFPEEGMKLKDVPKFEKMNKISVNVYILKQNFDVEPIHLTASKQEKHVRLLMIQDRYDDDDEDSPGDDDDDEYIPINYHYVWIKNLSRLVSSQLSNHHGKKYICDRCLHYFHTSDKLASHEEDCSSINKCKVLLPNEKNNKLTFTNYSKKEWVPFVIYADFECVLKPVTESRAYSMHEAFSCGLYLKCNFDDELSEYRCYRKVNDNDMSPSEWFAQNLQNIADKVLLFFDNPKPMRFTSAEKVKFEKAKICHICKRGFTKKDNKVRDHSHVTGEYRGAAHSKCNINYRDVRFVPVIFHNLSGYDSHLFIREIATGFPGRVWVLPQTKERYISFVKFMEDQRLSFRFIDSFKFMASSLDKLASYLKQQPTLRKVFGQDYDDAQIDLLTKKGVFPYEYISSLEKLQETALPPPEQFYSSLTDSDISTKDYDDAKQVWDSFKISNLGEYSDLYLKTDVLLLVEVFENFRKTCHEAYELDPAHYYTLPGYSWDAMLLYTQVELELLTDVDMLLFVEKGIRGGVSQCCSRFSEANNRYMDEDYNPEKEDVYLMYYDVNNLYGWAMAQYLPYGGFEWDDAKDYLTLPEDSEYGYILEVDLEYPESLHDSHKDLPLCPEHACPPGSKQRKLLTTLKAKHKYVIHYRSLQQAVRLGWDGRYGAEAQISKPNFHSRAIFDENLVAIQLSKTVVTIDKPVYVGFSILDISKTQLYRFHYDFMRDRFKSNCKVLYTDTDSLVYEIRGQNVYEVMKHEDNINEFDTFDYEKDNPFGMPLLRENSKKIGLMKDELSGKILRRFCGLRSKMYSVDIQNGGFIKKIKGIKSSVVKNTITFDDYLECLRENTIISREQHNIRSRLHVLRSEKEKKIALSPHDDKRYLVPGSTDTLPWGHKDIVAEPAAKKSRHN</sequence>
<keyword evidence="2" id="KW-1185">Reference proteome</keyword>
<dbReference type="SUPFAM" id="SSF54060">
    <property type="entry name" value="His-Me finger endonucleases"/>
    <property type="match status" value="1"/>
</dbReference>
<dbReference type="InterPro" id="IPR023211">
    <property type="entry name" value="DNA_pol_palm_dom_sf"/>
</dbReference>
<dbReference type="Proteomes" id="UP000479190">
    <property type="component" value="Unassembled WGS sequence"/>
</dbReference>
<dbReference type="InterPro" id="IPR043502">
    <property type="entry name" value="DNA/RNA_pol_sf"/>
</dbReference>
<dbReference type="InterPro" id="IPR044925">
    <property type="entry name" value="His-Me_finger_sf"/>
</dbReference>
<name>A0A6H5IH59_9HYME</name>
<dbReference type="AlphaFoldDB" id="A0A6H5IH59"/>
<accession>A0A6H5IH59</accession>
<evidence type="ECO:0000313" key="2">
    <source>
        <dbReference type="Proteomes" id="UP000479190"/>
    </source>
</evidence>
<dbReference type="Gene3D" id="3.40.1800.10">
    <property type="entry name" value="His-Me finger endonucleases"/>
    <property type="match status" value="1"/>
</dbReference>
<dbReference type="GO" id="GO:0042575">
    <property type="term" value="C:DNA polymerase complex"/>
    <property type="evidence" value="ECO:0007669"/>
    <property type="project" value="UniProtKB-ARBA"/>
</dbReference>